<dbReference type="PRINTS" id="PR00952">
    <property type="entry name" value="TYPE3IMQPROT"/>
</dbReference>
<keyword evidence="6 7" id="KW-0472">Membrane</keyword>
<comment type="similarity">
    <text evidence="2">Belongs to the FliQ/MopD/SpaQ family.</text>
</comment>
<dbReference type="EMBL" id="FOSQ01000001">
    <property type="protein sequence ID" value="SFK16130.1"/>
    <property type="molecule type" value="Genomic_DNA"/>
</dbReference>
<keyword evidence="8" id="KW-0969">Cilium</keyword>
<keyword evidence="3" id="KW-1003">Cell membrane</keyword>
<keyword evidence="8" id="KW-0282">Flagellum</keyword>
<evidence type="ECO:0000256" key="1">
    <source>
        <dbReference type="ARBA" id="ARBA00004651"/>
    </source>
</evidence>
<proteinExistence type="inferred from homology"/>
<feature type="transmembrane region" description="Helical" evidence="7">
    <location>
        <begin position="51"/>
        <end position="74"/>
    </location>
</feature>
<evidence type="ECO:0000256" key="3">
    <source>
        <dbReference type="ARBA" id="ARBA00022475"/>
    </source>
</evidence>
<evidence type="ECO:0000256" key="6">
    <source>
        <dbReference type="ARBA" id="ARBA00023136"/>
    </source>
</evidence>
<keyword evidence="8" id="KW-0966">Cell projection</keyword>
<dbReference type="GO" id="GO:0005886">
    <property type="term" value="C:plasma membrane"/>
    <property type="evidence" value="ECO:0007669"/>
    <property type="project" value="UniProtKB-SubCell"/>
</dbReference>
<evidence type="ECO:0000256" key="2">
    <source>
        <dbReference type="ARBA" id="ARBA00006156"/>
    </source>
</evidence>
<evidence type="ECO:0000256" key="7">
    <source>
        <dbReference type="SAM" id="Phobius"/>
    </source>
</evidence>
<name>A0A1I3X9E3_9PROT</name>
<protein>
    <submittedName>
        <fullName evidence="8">Flagellar biosynthetic protein FliQ</fullName>
    </submittedName>
</protein>
<gene>
    <name evidence="8" type="ORF">SAMN02745775_10196</name>
</gene>
<dbReference type="PANTHER" id="PTHR34040">
    <property type="entry name" value="FLAGELLAR BIOSYNTHETIC PROTEIN FLIQ"/>
    <property type="match status" value="1"/>
</dbReference>
<reference evidence="8 9" key="1">
    <citation type="submission" date="2016-10" db="EMBL/GenBank/DDBJ databases">
        <authorList>
            <person name="de Groot N.N."/>
        </authorList>
    </citation>
    <scope>NUCLEOTIDE SEQUENCE [LARGE SCALE GENOMIC DNA]</scope>
    <source>
        <strain evidence="8 9">DSM 19981</strain>
    </source>
</reference>
<dbReference type="Pfam" id="PF01313">
    <property type="entry name" value="Bac_export_3"/>
    <property type="match status" value="1"/>
</dbReference>
<evidence type="ECO:0000313" key="9">
    <source>
        <dbReference type="Proteomes" id="UP000199473"/>
    </source>
</evidence>
<evidence type="ECO:0000256" key="4">
    <source>
        <dbReference type="ARBA" id="ARBA00022692"/>
    </source>
</evidence>
<keyword evidence="5 7" id="KW-1133">Transmembrane helix</keyword>
<keyword evidence="9" id="KW-1185">Reference proteome</keyword>
<dbReference type="PANTHER" id="PTHR34040:SF2">
    <property type="entry name" value="FLAGELLAR BIOSYNTHETIC PROTEIN FLIQ"/>
    <property type="match status" value="1"/>
</dbReference>
<dbReference type="STRING" id="1123062.SAMN02745775_10196"/>
<dbReference type="PIRSF" id="PIRSF004669">
    <property type="entry name" value="FliQ"/>
    <property type="match status" value="1"/>
</dbReference>
<accession>A0A1I3X9E3</accession>
<dbReference type="InterPro" id="IPR002191">
    <property type="entry name" value="Bac_export_3"/>
</dbReference>
<organism evidence="8 9">
    <name type="scientific">Falsiroseomonas stagni DSM 19981</name>
    <dbReference type="NCBI Taxonomy" id="1123062"/>
    <lineage>
        <taxon>Bacteria</taxon>
        <taxon>Pseudomonadati</taxon>
        <taxon>Pseudomonadota</taxon>
        <taxon>Alphaproteobacteria</taxon>
        <taxon>Acetobacterales</taxon>
        <taxon>Roseomonadaceae</taxon>
        <taxon>Falsiroseomonas</taxon>
    </lineage>
</organism>
<dbReference type="Proteomes" id="UP000199473">
    <property type="component" value="Unassembled WGS sequence"/>
</dbReference>
<keyword evidence="4 7" id="KW-0812">Transmembrane</keyword>
<dbReference type="GO" id="GO:0009306">
    <property type="term" value="P:protein secretion"/>
    <property type="evidence" value="ECO:0007669"/>
    <property type="project" value="InterPro"/>
</dbReference>
<evidence type="ECO:0000313" key="8">
    <source>
        <dbReference type="EMBL" id="SFK16130.1"/>
    </source>
</evidence>
<comment type="subcellular location">
    <subcellularLocation>
        <location evidence="1">Cell membrane</location>
        <topology evidence="1">Multi-pass membrane protein</topology>
    </subcellularLocation>
</comment>
<dbReference type="AlphaFoldDB" id="A0A1I3X9E3"/>
<sequence>MGDGDTIALAGQQALWTALLLGGPLLVLLLVIGMAIAVVQALTQIQEAALAFVPKMLALGIALLLGGSAAAGIMRGFTTTLFDRIVAVGGAG</sequence>
<feature type="transmembrane region" description="Helical" evidence="7">
    <location>
        <begin position="15"/>
        <end position="39"/>
    </location>
</feature>
<evidence type="ECO:0000256" key="5">
    <source>
        <dbReference type="ARBA" id="ARBA00022989"/>
    </source>
</evidence>
<dbReference type="RefSeq" id="WP_092953879.1">
    <property type="nucleotide sequence ID" value="NZ_FOSQ01000001.1"/>
</dbReference>